<accession>A0ABW1JJQ7</accession>
<dbReference type="Proteomes" id="UP001596189">
    <property type="component" value="Unassembled WGS sequence"/>
</dbReference>
<dbReference type="EC" id="2.3.3.16" evidence="3"/>
<organism evidence="7 8">
    <name type="scientific">Angustibacter luteus</name>
    <dbReference type="NCBI Taxonomy" id="658456"/>
    <lineage>
        <taxon>Bacteria</taxon>
        <taxon>Bacillati</taxon>
        <taxon>Actinomycetota</taxon>
        <taxon>Actinomycetes</taxon>
        <taxon>Kineosporiales</taxon>
        <taxon>Kineosporiaceae</taxon>
    </lineage>
</organism>
<dbReference type="Pfam" id="PF00285">
    <property type="entry name" value="Citrate_synt"/>
    <property type="match status" value="1"/>
</dbReference>
<gene>
    <name evidence="7" type="ORF">ACFQDO_18335</name>
</gene>
<dbReference type="InterPro" id="IPR016143">
    <property type="entry name" value="Citrate_synth-like_sm_a-sub"/>
</dbReference>
<feature type="domain" description="Helix-turn-helix" evidence="6">
    <location>
        <begin position="9"/>
        <end position="57"/>
    </location>
</feature>
<dbReference type="InterPro" id="IPR041657">
    <property type="entry name" value="HTH_17"/>
</dbReference>
<reference evidence="8" key="1">
    <citation type="journal article" date="2019" name="Int. J. Syst. Evol. Microbiol.">
        <title>The Global Catalogue of Microorganisms (GCM) 10K type strain sequencing project: providing services to taxonomists for standard genome sequencing and annotation.</title>
        <authorList>
            <consortium name="The Broad Institute Genomics Platform"/>
            <consortium name="The Broad Institute Genome Sequencing Center for Infectious Disease"/>
            <person name="Wu L."/>
            <person name="Ma J."/>
        </authorList>
    </citation>
    <scope>NUCLEOTIDE SEQUENCE [LARGE SCALE GENOMIC DNA]</scope>
    <source>
        <strain evidence="8">KACC 14249</strain>
    </source>
</reference>
<evidence type="ECO:0000313" key="7">
    <source>
        <dbReference type="EMBL" id="MFC6009097.1"/>
    </source>
</evidence>
<dbReference type="InterPro" id="IPR002020">
    <property type="entry name" value="Citrate_synthase"/>
</dbReference>
<comment type="pathway">
    <text evidence="1">Carbohydrate metabolism; tricarboxylic acid cycle.</text>
</comment>
<comment type="similarity">
    <text evidence="2">Belongs to the citrate synthase family.</text>
</comment>
<feature type="compositionally biased region" description="Pro residues" evidence="5">
    <location>
        <begin position="399"/>
        <end position="410"/>
    </location>
</feature>
<evidence type="ECO:0000256" key="2">
    <source>
        <dbReference type="ARBA" id="ARBA00010566"/>
    </source>
</evidence>
<evidence type="ECO:0000259" key="6">
    <source>
        <dbReference type="Pfam" id="PF12728"/>
    </source>
</evidence>
<name>A0ABW1JJQ7_9ACTN</name>
<dbReference type="RefSeq" id="WP_345717625.1">
    <property type="nucleotide sequence ID" value="NZ_BAABFP010000007.1"/>
</dbReference>
<dbReference type="SUPFAM" id="SSF48256">
    <property type="entry name" value="Citrate synthase"/>
    <property type="match status" value="1"/>
</dbReference>
<evidence type="ECO:0000256" key="1">
    <source>
        <dbReference type="ARBA" id="ARBA00005163"/>
    </source>
</evidence>
<dbReference type="SUPFAM" id="SSF46955">
    <property type="entry name" value="Putative DNA-binding domain"/>
    <property type="match status" value="1"/>
</dbReference>
<comment type="caution">
    <text evidence="7">The sequence shown here is derived from an EMBL/GenBank/DDBJ whole genome shotgun (WGS) entry which is preliminary data.</text>
</comment>
<evidence type="ECO:0000313" key="8">
    <source>
        <dbReference type="Proteomes" id="UP001596189"/>
    </source>
</evidence>
<dbReference type="InterPro" id="IPR036969">
    <property type="entry name" value="Citrate_synthase_sf"/>
</dbReference>
<dbReference type="InterPro" id="IPR009061">
    <property type="entry name" value="DNA-bd_dom_put_sf"/>
</dbReference>
<keyword evidence="8" id="KW-1185">Reference proteome</keyword>
<feature type="region of interest" description="Disordered" evidence="5">
    <location>
        <begin position="390"/>
        <end position="410"/>
    </location>
</feature>
<sequence length="410" mass="43293">MTLRPPTRLTTQEVADLLGVRLETVYAYVSRGRLTSDRSAGGRGSTFDRDEVEALAQGDPRRRTATPARTWQGPVVDTDITLIEEGRLYLRGVDAAELAASVGFEPAARWLWTGDCGPTRFAAPAEPLAAARAAAASLPPSADLMGRLRVAVSAAGAVDLLRYDVRERAVVPMAQGLVATMVEALPLLGAAPAPDAALARRLWARLSERTPTDRLLGCLDAALVLMLDHDLAVSTVAARTAASVRAHPYAVVATGLAAMEGPLHGAASTLARDLLTDAAERDPQLVVADHLRTGRHLPGFGHPLYPDGDPRAAALLALLADEPAAADVVELVERLADAADQRPNVDLALAALGAASGMVRDGGEVVFCVARSVGWIAHALEEYDETPLRFRGSGRYRGPRPPQPVPTPLT</sequence>
<proteinExistence type="inferred from homology"/>
<keyword evidence="4" id="KW-0808">Transferase</keyword>
<dbReference type="InterPro" id="IPR010093">
    <property type="entry name" value="SinI_DNA-bd"/>
</dbReference>
<dbReference type="PANTHER" id="PTHR11739">
    <property type="entry name" value="CITRATE SYNTHASE"/>
    <property type="match status" value="1"/>
</dbReference>
<evidence type="ECO:0000256" key="5">
    <source>
        <dbReference type="SAM" id="MobiDB-lite"/>
    </source>
</evidence>
<dbReference type="InterPro" id="IPR016142">
    <property type="entry name" value="Citrate_synth-like_lrg_a-sub"/>
</dbReference>
<dbReference type="Gene3D" id="1.10.580.10">
    <property type="entry name" value="Citrate Synthase, domain 1"/>
    <property type="match status" value="1"/>
</dbReference>
<dbReference type="Gene3D" id="1.10.230.10">
    <property type="entry name" value="Cytochrome P450-Terp, domain 2"/>
    <property type="match status" value="1"/>
</dbReference>
<dbReference type="EMBL" id="JBHSRD010000008">
    <property type="protein sequence ID" value="MFC6009097.1"/>
    <property type="molecule type" value="Genomic_DNA"/>
</dbReference>
<dbReference type="Pfam" id="PF12728">
    <property type="entry name" value="HTH_17"/>
    <property type="match status" value="1"/>
</dbReference>
<dbReference type="NCBIfam" id="TIGR01764">
    <property type="entry name" value="excise"/>
    <property type="match status" value="1"/>
</dbReference>
<evidence type="ECO:0000256" key="3">
    <source>
        <dbReference type="ARBA" id="ARBA00012972"/>
    </source>
</evidence>
<evidence type="ECO:0000256" key="4">
    <source>
        <dbReference type="ARBA" id="ARBA00022679"/>
    </source>
</evidence>
<protein>
    <recommendedName>
        <fullName evidence="3">citrate synthase (unknown stereospecificity)</fullName>
        <ecNumber evidence="3">2.3.3.16</ecNumber>
    </recommendedName>
</protein>
<dbReference type="PANTHER" id="PTHR11739:SF4">
    <property type="entry name" value="CITRATE SYNTHASE, PEROXISOMAL"/>
    <property type="match status" value="1"/>
</dbReference>
<dbReference type="Gene3D" id="1.10.1660.10">
    <property type="match status" value="1"/>
</dbReference>